<feature type="compositionally biased region" description="Polar residues" evidence="1">
    <location>
        <begin position="324"/>
        <end position="349"/>
    </location>
</feature>
<evidence type="ECO:0000313" key="3">
    <source>
        <dbReference type="Proteomes" id="UP000651452"/>
    </source>
</evidence>
<feature type="compositionally biased region" description="Low complexity" evidence="1">
    <location>
        <begin position="377"/>
        <end position="387"/>
    </location>
</feature>
<organism evidence="2 3">
    <name type="scientific">Ascochyta lentis</name>
    <dbReference type="NCBI Taxonomy" id="205686"/>
    <lineage>
        <taxon>Eukaryota</taxon>
        <taxon>Fungi</taxon>
        <taxon>Dikarya</taxon>
        <taxon>Ascomycota</taxon>
        <taxon>Pezizomycotina</taxon>
        <taxon>Dothideomycetes</taxon>
        <taxon>Pleosporomycetidae</taxon>
        <taxon>Pleosporales</taxon>
        <taxon>Pleosporineae</taxon>
        <taxon>Didymellaceae</taxon>
        <taxon>Ascochyta</taxon>
    </lineage>
</organism>
<reference evidence="2" key="1">
    <citation type="submission" date="2018-12" db="EMBL/GenBank/DDBJ databases">
        <authorList>
            <person name="Syme R.A."/>
            <person name="Farfan-Caceres L."/>
            <person name="Lichtenzveig J."/>
        </authorList>
    </citation>
    <scope>NUCLEOTIDE SEQUENCE</scope>
    <source>
        <strain evidence="2">Al4</strain>
    </source>
</reference>
<feature type="compositionally biased region" description="Low complexity" evidence="1">
    <location>
        <begin position="350"/>
        <end position="364"/>
    </location>
</feature>
<proteinExistence type="predicted"/>
<accession>A0A8H7ITV9</accession>
<reference evidence="2" key="2">
    <citation type="submission" date="2020-09" db="EMBL/GenBank/DDBJ databases">
        <title>Reference genome assembly for Australian Ascochyta lentis isolate Al4.</title>
        <authorList>
            <person name="Lee R.C."/>
            <person name="Farfan-Caceres L.M."/>
            <person name="Debler J.W."/>
            <person name="Williams A.H."/>
            <person name="Henares B.M."/>
        </authorList>
    </citation>
    <scope>NUCLEOTIDE SEQUENCE</scope>
    <source>
        <strain evidence="2">Al4</strain>
    </source>
</reference>
<feature type="compositionally biased region" description="Low complexity" evidence="1">
    <location>
        <begin position="637"/>
        <end position="646"/>
    </location>
</feature>
<name>A0A8H7ITV9_9PLEO</name>
<gene>
    <name evidence="2" type="ORF">EKO04_009798</name>
</gene>
<dbReference type="Proteomes" id="UP000651452">
    <property type="component" value="Unassembled WGS sequence"/>
</dbReference>
<feature type="region of interest" description="Disordered" evidence="1">
    <location>
        <begin position="637"/>
        <end position="676"/>
    </location>
</feature>
<evidence type="ECO:0000313" key="2">
    <source>
        <dbReference type="EMBL" id="KAF9692595.1"/>
    </source>
</evidence>
<dbReference type="OrthoDB" id="4172108at2759"/>
<protein>
    <recommendedName>
        <fullName evidence="4">Fungal N-terminal domain-containing protein</fullName>
    </recommendedName>
</protein>
<feature type="region of interest" description="Disordered" evidence="1">
    <location>
        <begin position="309"/>
        <end position="392"/>
    </location>
</feature>
<dbReference type="AlphaFoldDB" id="A0A8H7ITV9"/>
<evidence type="ECO:0000256" key="1">
    <source>
        <dbReference type="SAM" id="MobiDB-lite"/>
    </source>
</evidence>
<keyword evidence="3" id="KW-1185">Reference proteome</keyword>
<evidence type="ECO:0008006" key="4">
    <source>
        <dbReference type="Google" id="ProtNLM"/>
    </source>
</evidence>
<sequence length="739" mass="82851">MSFGVSPSDILKLLELSTKVYFAFKNANENSEAQVEGLVRELETFNRSLNDLKGLMIEYGRPLPFPYQDFKDTVQKCETCIKSYADNLIDKKMGFTKIVYTFKYMGKEKEIDGLRKQISVHCQSLQLCISSLQLRLQLEAIKQAQRLHIPTLGRSIRSRSLVEPSHTTRLHASTSRIAQPALPAPDEADELLKDWQVFSRHFKSEEDRIAREAGFPLGVAADSVYAATSRRDPQTAAFLHHLHREIEDAVIIEENRAKRTAVGARTHLGPSNAVRQELRNIPAVPQRTFTLESDFSGNFSQFDLHQRVGDPTATMRPDEATPSPMASPTQPSYFDQTRASRTSPSFDLGQQSSASSQRSSLSTSPEIRFSLNSGLSTTETTPEFTPPRNMRASSSATSLVAIYLGEGALEWKHLCHKVQVERTRTSAAPQSRECDVHWRYNEDAGLVVRSVYRSDGAVKVWTTQVFPATGPGIPLTTSYPDGDVSIDFPRPLLSQHDKPRTDIKYTFAKQESANKMQTLLYTNDGKDAAELLFDRCVLTVSSNLNKPECRGKNVRLWSKSEMHDGEMVDVLVLLFYTSALSEDQAHWVEEPHYAFQWLSEEVLKKSNDKLSLVFSREPGKWSKDKLFHRRKSSSASTVTAVTMATTPRRDSGQSLRSPPLSPGIPSLTRMSTHGSVATATSIDSSRSVFAPAGKDRIGCLNRYGYGELEIVFRTKADRKEFLQVWQQHVKQLGSLSSRS</sequence>
<dbReference type="EMBL" id="RZGK01000018">
    <property type="protein sequence ID" value="KAF9692595.1"/>
    <property type="molecule type" value="Genomic_DNA"/>
</dbReference>
<comment type="caution">
    <text evidence="2">The sequence shown here is derived from an EMBL/GenBank/DDBJ whole genome shotgun (WGS) entry which is preliminary data.</text>
</comment>